<dbReference type="AlphaFoldDB" id="A0A926QMM8"/>
<reference evidence="2" key="1">
    <citation type="submission" date="2020-09" db="EMBL/GenBank/DDBJ databases">
        <title>Draft Genome Sequence of Paenibacillus sp. WST5.</title>
        <authorList>
            <person name="Bao Z."/>
        </authorList>
    </citation>
    <scope>NUCLEOTIDE SEQUENCE</scope>
    <source>
        <strain evidence="2">WST5</strain>
    </source>
</reference>
<keyword evidence="1" id="KW-0812">Transmembrane</keyword>
<organism evidence="2 3">
    <name type="scientific">Paenibacillus sedimenti</name>
    <dbReference type="NCBI Taxonomy" id="2770274"/>
    <lineage>
        <taxon>Bacteria</taxon>
        <taxon>Bacillati</taxon>
        <taxon>Bacillota</taxon>
        <taxon>Bacilli</taxon>
        <taxon>Bacillales</taxon>
        <taxon>Paenibacillaceae</taxon>
        <taxon>Paenibacillus</taxon>
    </lineage>
</organism>
<dbReference type="EMBL" id="JACVVD010000029">
    <property type="protein sequence ID" value="MBD0384820.1"/>
    <property type="molecule type" value="Genomic_DNA"/>
</dbReference>
<keyword evidence="1" id="KW-0472">Membrane</keyword>
<evidence type="ECO:0000313" key="2">
    <source>
        <dbReference type="EMBL" id="MBD0384820.1"/>
    </source>
</evidence>
<evidence type="ECO:0000256" key="1">
    <source>
        <dbReference type="SAM" id="Phobius"/>
    </source>
</evidence>
<keyword evidence="3" id="KW-1185">Reference proteome</keyword>
<comment type="caution">
    <text evidence="2">The sequence shown here is derived from an EMBL/GenBank/DDBJ whole genome shotgun (WGS) entry which is preliminary data.</text>
</comment>
<feature type="transmembrane region" description="Helical" evidence="1">
    <location>
        <begin position="7"/>
        <end position="28"/>
    </location>
</feature>
<dbReference type="Proteomes" id="UP000650466">
    <property type="component" value="Unassembled WGS sequence"/>
</dbReference>
<dbReference type="RefSeq" id="WP_188178578.1">
    <property type="nucleotide sequence ID" value="NZ_JACVVD010000029.1"/>
</dbReference>
<accession>A0A926QMM8</accession>
<protein>
    <submittedName>
        <fullName evidence="2">Uncharacterized protein</fullName>
    </submittedName>
</protein>
<keyword evidence="1" id="KW-1133">Transmembrane helix</keyword>
<gene>
    <name evidence="2" type="ORF">ICC18_32930</name>
</gene>
<name>A0A926QMM8_9BACL</name>
<proteinExistence type="predicted"/>
<sequence>MRIKKRSIILLVAAFSLMILVFIGFNWLRNITDQFQSFSVTIKNKSDYDIVSIEIGIIKGASNDIYTEKIMSGETGKINPILSLKGEGAIYLKYTDSRGSTKEETVCGYTEYLSGNSKVTISNDKVTIEQNCM</sequence>
<evidence type="ECO:0000313" key="3">
    <source>
        <dbReference type="Proteomes" id="UP000650466"/>
    </source>
</evidence>